<sequence>MLQTCDEAAATMSINRHRAPAVLNGTPLLTGALFGSGRRELAAEVSWDLPSLAPGATTLLDVTVNGARAGDLAQASLVAVWSSNTVRVMARNISAATFDLATATLSVGVTKRRLPWGRRRGDIVFRFLQAEGEPGRPVGNCGRHRRPATILASLHQDTQPPDELHF</sequence>
<name>A0A840ADM0_9PROT</name>
<proteinExistence type="predicted"/>
<keyword evidence="2" id="KW-1185">Reference proteome</keyword>
<organism evidence="1 2">
    <name type="scientific">Roseococcus suduntuyensis</name>
    <dbReference type="NCBI Taxonomy" id="455361"/>
    <lineage>
        <taxon>Bacteria</taxon>
        <taxon>Pseudomonadati</taxon>
        <taxon>Pseudomonadota</taxon>
        <taxon>Alphaproteobacteria</taxon>
        <taxon>Acetobacterales</taxon>
        <taxon>Roseomonadaceae</taxon>
        <taxon>Roseococcus</taxon>
    </lineage>
</organism>
<dbReference type="Proteomes" id="UP000553193">
    <property type="component" value="Unassembled WGS sequence"/>
</dbReference>
<protein>
    <submittedName>
        <fullName evidence="1">Uncharacterized protein</fullName>
    </submittedName>
</protein>
<gene>
    <name evidence="1" type="ORF">GGQ83_002679</name>
</gene>
<comment type="caution">
    <text evidence="1">The sequence shown here is derived from an EMBL/GenBank/DDBJ whole genome shotgun (WGS) entry which is preliminary data.</text>
</comment>
<evidence type="ECO:0000313" key="2">
    <source>
        <dbReference type="Proteomes" id="UP000553193"/>
    </source>
</evidence>
<reference evidence="1 2" key="1">
    <citation type="submission" date="2020-08" db="EMBL/GenBank/DDBJ databases">
        <title>Genomic Encyclopedia of Type Strains, Phase IV (KMG-IV): sequencing the most valuable type-strain genomes for metagenomic binning, comparative biology and taxonomic classification.</title>
        <authorList>
            <person name="Goeker M."/>
        </authorList>
    </citation>
    <scope>NUCLEOTIDE SEQUENCE [LARGE SCALE GENOMIC DNA]</scope>
    <source>
        <strain evidence="1 2">DSM 19979</strain>
    </source>
</reference>
<dbReference type="EMBL" id="JACIDJ010000004">
    <property type="protein sequence ID" value="MBB3899231.1"/>
    <property type="molecule type" value="Genomic_DNA"/>
</dbReference>
<accession>A0A840ADM0</accession>
<evidence type="ECO:0000313" key="1">
    <source>
        <dbReference type="EMBL" id="MBB3899231.1"/>
    </source>
</evidence>
<dbReference type="RefSeq" id="WP_184384806.1">
    <property type="nucleotide sequence ID" value="NZ_JACIDJ010000004.1"/>
</dbReference>
<dbReference type="AlphaFoldDB" id="A0A840ADM0"/>